<dbReference type="EMBL" id="VFQX01000022">
    <property type="protein sequence ID" value="KAF0979964.1"/>
    <property type="molecule type" value="Genomic_DNA"/>
</dbReference>
<dbReference type="GO" id="GO:0005524">
    <property type="term" value="F:ATP binding"/>
    <property type="evidence" value="ECO:0007669"/>
    <property type="project" value="UniProtKB-KW"/>
</dbReference>
<protein>
    <recommendedName>
        <fullName evidence="6">mitogen-activated protein kinase kinase</fullName>
        <ecNumber evidence="6">2.7.12.2</ecNumber>
    </recommendedName>
</protein>
<dbReference type="VEuPathDB" id="AmoebaDB:NfTy_049280"/>
<comment type="catalytic activity">
    <reaction evidence="8">
        <text>L-threonyl-[protein] + ATP = O-phospho-L-threonyl-[protein] + ADP + H(+)</text>
        <dbReference type="Rhea" id="RHEA:46608"/>
        <dbReference type="Rhea" id="RHEA-COMP:11060"/>
        <dbReference type="Rhea" id="RHEA-COMP:11605"/>
        <dbReference type="ChEBI" id="CHEBI:15378"/>
        <dbReference type="ChEBI" id="CHEBI:30013"/>
        <dbReference type="ChEBI" id="CHEBI:30616"/>
        <dbReference type="ChEBI" id="CHEBI:61977"/>
        <dbReference type="ChEBI" id="CHEBI:456216"/>
        <dbReference type="EC" id="2.7.12.2"/>
    </reaction>
</comment>
<evidence type="ECO:0000256" key="1">
    <source>
        <dbReference type="ARBA" id="ARBA00022679"/>
    </source>
</evidence>
<evidence type="ECO:0000256" key="6">
    <source>
        <dbReference type="ARBA" id="ARBA00038999"/>
    </source>
</evidence>
<dbReference type="AlphaFoldDB" id="A0A6A5C073"/>
<dbReference type="GeneID" id="68108335"/>
<dbReference type="VEuPathDB" id="AmoebaDB:NF0012400"/>
<dbReference type="PANTHER" id="PTHR48013">
    <property type="entry name" value="DUAL SPECIFICITY MITOGEN-ACTIVATED PROTEIN KINASE KINASE 5-RELATED"/>
    <property type="match status" value="1"/>
</dbReference>
<sequence length="483" mass="55027">MSLHQPKVNHDNNQTIINGAEREQQIHRSSSNGEHGEDANHLLHSTKPLRLAFDKFKMNEDSTTRKSDEGSDEQQQKGVPRNLKLNITSMSGSSGQSWFSGSDSAGSSSIDSYSKRLLQIKSPRYGADFKITEEGIKIKGMSVLEYRTFYQSQQQQNSSTSDHHSSSSHGNFPLNFKITSVDDFHKYPMKELGNGSFGIVFRVAISNPQTNEKLYFAEKRVTDTSQKQLDLIFKEVKTIFECDSPYLIKLHECYYKECTYYKKKPYSIPEAVISVIVSKTLKGLLYLHVKKHILHRDLKPANILLDDKGYVKISDFGLVGIKEHEMGMSNSKINSSHEHSLTIWQTFTGSVTYMSPERLNNEAYSYNSDIWSIGIITVELFLGEYPLPNANIFTLGSMTREEICEQCISKLKANHASVELCSFVETCLLKYKDLGERPDINGTILKHPFIKTHESFSLRSWIKSEYIAKCYTKRETSTTPRKN</sequence>
<dbReference type="PANTHER" id="PTHR48013:SF9">
    <property type="entry name" value="DUAL SPECIFICITY MITOGEN-ACTIVATED PROTEIN KINASE KINASE 5"/>
    <property type="match status" value="1"/>
</dbReference>
<evidence type="ECO:0000256" key="3">
    <source>
        <dbReference type="ARBA" id="ARBA00022777"/>
    </source>
</evidence>
<accession>A0A6A5C073</accession>
<dbReference type="OMA" id="HASVELC"/>
<evidence type="ECO:0000256" key="9">
    <source>
        <dbReference type="ARBA" id="ARBA00051693"/>
    </source>
</evidence>
<dbReference type="RefSeq" id="XP_044564677.1">
    <property type="nucleotide sequence ID" value="XM_044701549.1"/>
</dbReference>
<comment type="catalytic activity">
    <reaction evidence="9">
        <text>L-tyrosyl-[protein] + ATP = O-phospho-L-tyrosyl-[protein] + ADP + H(+)</text>
        <dbReference type="Rhea" id="RHEA:10596"/>
        <dbReference type="Rhea" id="RHEA-COMP:10136"/>
        <dbReference type="Rhea" id="RHEA-COMP:20101"/>
        <dbReference type="ChEBI" id="CHEBI:15378"/>
        <dbReference type="ChEBI" id="CHEBI:30616"/>
        <dbReference type="ChEBI" id="CHEBI:46858"/>
        <dbReference type="ChEBI" id="CHEBI:61978"/>
        <dbReference type="ChEBI" id="CHEBI:456216"/>
        <dbReference type="EC" id="2.7.12.2"/>
    </reaction>
</comment>
<dbReference type="Proteomes" id="UP000444721">
    <property type="component" value="Unassembled WGS sequence"/>
</dbReference>
<dbReference type="EC" id="2.7.12.2" evidence="6"/>
<evidence type="ECO:0000256" key="7">
    <source>
        <dbReference type="ARBA" id="ARBA00049014"/>
    </source>
</evidence>
<evidence type="ECO:0000256" key="4">
    <source>
        <dbReference type="ARBA" id="ARBA00022840"/>
    </source>
</evidence>
<feature type="domain" description="Protein kinase" evidence="11">
    <location>
        <begin position="186"/>
        <end position="450"/>
    </location>
</feature>
<evidence type="ECO:0000256" key="2">
    <source>
        <dbReference type="ARBA" id="ARBA00022741"/>
    </source>
</evidence>
<dbReference type="InterPro" id="IPR000719">
    <property type="entry name" value="Prot_kinase_dom"/>
</dbReference>
<dbReference type="VEuPathDB" id="AmoebaDB:FDP41_001117"/>
<gene>
    <name evidence="12" type="ORF">FDP41_001117</name>
</gene>
<evidence type="ECO:0000313" key="12">
    <source>
        <dbReference type="EMBL" id="KAF0979964.1"/>
    </source>
</evidence>
<comment type="similarity">
    <text evidence="5">Belongs to the protein kinase superfamily. STE Ser/Thr protein kinase family. MAP kinase kinase subfamily.</text>
</comment>
<dbReference type="GO" id="GO:0004708">
    <property type="term" value="F:MAP kinase kinase activity"/>
    <property type="evidence" value="ECO:0007669"/>
    <property type="project" value="UniProtKB-EC"/>
</dbReference>
<feature type="region of interest" description="Disordered" evidence="10">
    <location>
        <begin position="60"/>
        <end position="87"/>
    </location>
</feature>
<comment type="caution">
    <text evidence="12">The sequence shown here is derived from an EMBL/GenBank/DDBJ whole genome shotgun (WGS) entry which is preliminary data.</text>
</comment>
<evidence type="ECO:0000256" key="8">
    <source>
        <dbReference type="ARBA" id="ARBA00049299"/>
    </source>
</evidence>
<proteinExistence type="inferred from homology"/>
<dbReference type="Gene3D" id="3.30.200.20">
    <property type="entry name" value="Phosphorylase Kinase, domain 1"/>
    <property type="match status" value="1"/>
</dbReference>
<evidence type="ECO:0000256" key="5">
    <source>
        <dbReference type="ARBA" id="ARBA00038035"/>
    </source>
</evidence>
<keyword evidence="4" id="KW-0067">ATP-binding</keyword>
<comment type="catalytic activity">
    <reaction evidence="7">
        <text>L-seryl-[protein] + ATP = O-phospho-L-seryl-[protein] + ADP + H(+)</text>
        <dbReference type="Rhea" id="RHEA:17989"/>
        <dbReference type="Rhea" id="RHEA-COMP:9863"/>
        <dbReference type="Rhea" id="RHEA-COMP:11604"/>
        <dbReference type="ChEBI" id="CHEBI:15378"/>
        <dbReference type="ChEBI" id="CHEBI:29999"/>
        <dbReference type="ChEBI" id="CHEBI:30616"/>
        <dbReference type="ChEBI" id="CHEBI:83421"/>
        <dbReference type="ChEBI" id="CHEBI:456216"/>
        <dbReference type="EC" id="2.7.12.2"/>
    </reaction>
</comment>
<dbReference type="SMART" id="SM00220">
    <property type="entry name" value="S_TKc"/>
    <property type="match status" value="1"/>
</dbReference>
<dbReference type="Pfam" id="PF00069">
    <property type="entry name" value="Pkinase"/>
    <property type="match status" value="1"/>
</dbReference>
<evidence type="ECO:0000256" key="10">
    <source>
        <dbReference type="SAM" id="MobiDB-lite"/>
    </source>
</evidence>
<keyword evidence="3" id="KW-0418">Kinase</keyword>
<reference evidence="12 13" key="1">
    <citation type="journal article" date="2019" name="Sci. Rep.">
        <title>Nanopore sequencing improves the draft genome of the human pathogenic amoeba Naegleria fowleri.</title>
        <authorList>
            <person name="Liechti N."/>
            <person name="Schurch N."/>
            <person name="Bruggmann R."/>
            <person name="Wittwer M."/>
        </authorList>
    </citation>
    <scope>NUCLEOTIDE SEQUENCE [LARGE SCALE GENOMIC DNA]</scope>
    <source>
        <strain evidence="12 13">ATCC 30894</strain>
    </source>
</reference>
<dbReference type="OrthoDB" id="266718at2759"/>
<feature type="compositionally biased region" description="Basic and acidic residues" evidence="10">
    <location>
        <begin position="60"/>
        <end position="69"/>
    </location>
</feature>
<keyword evidence="2" id="KW-0547">Nucleotide-binding</keyword>
<dbReference type="Gene3D" id="1.10.510.10">
    <property type="entry name" value="Transferase(Phosphotransferase) domain 1"/>
    <property type="match status" value="1"/>
</dbReference>
<dbReference type="PROSITE" id="PS00108">
    <property type="entry name" value="PROTEIN_KINASE_ST"/>
    <property type="match status" value="1"/>
</dbReference>
<keyword evidence="1" id="KW-0808">Transferase</keyword>
<name>A0A6A5C073_NAEFO</name>
<evidence type="ECO:0000259" key="11">
    <source>
        <dbReference type="PROSITE" id="PS50011"/>
    </source>
</evidence>
<dbReference type="InterPro" id="IPR011009">
    <property type="entry name" value="Kinase-like_dom_sf"/>
</dbReference>
<dbReference type="SUPFAM" id="SSF56112">
    <property type="entry name" value="Protein kinase-like (PK-like)"/>
    <property type="match status" value="1"/>
</dbReference>
<keyword evidence="13" id="KW-1185">Reference proteome</keyword>
<evidence type="ECO:0000313" key="13">
    <source>
        <dbReference type="Proteomes" id="UP000444721"/>
    </source>
</evidence>
<dbReference type="PROSITE" id="PS50011">
    <property type="entry name" value="PROTEIN_KINASE_DOM"/>
    <property type="match status" value="1"/>
</dbReference>
<dbReference type="InterPro" id="IPR008271">
    <property type="entry name" value="Ser/Thr_kinase_AS"/>
</dbReference>
<organism evidence="12 13">
    <name type="scientific">Naegleria fowleri</name>
    <name type="common">Brain eating amoeba</name>
    <dbReference type="NCBI Taxonomy" id="5763"/>
    <lineage>
        <taxon>Eukaryota</taxon>
        <taxon>Discoba</taxon>
        <taxon>Heterolobosea</taxon>
        <taxon>Tetramitia</taxon>
        <taxon>Eutetramitia</taxon>
        <taxon>Vahlkampfiidae</taxon>
        <taxon>Naegleria</taxon>
    </lineage>
</organism>